<dbReference type="EMBL" id="VSRR010000059">
    <property type="protein sequence ID" value="MPC09210.1"/>
    <property type="molecule type" value="Genomic_DNA"/>
</dbReference>
<reference evidence="2 3" key="1">
    <citation type="submission" date="2019-05" db="EMBL/GenBank/DDBJ databases">
        <title>Another draft genome of Portunus trituberculatus and its Hox gene families provides insights of decapod evolution.</title>
        <authorList>
            <person name="Jeong J.-H."/>
            <person name="Song I."/>
            <person name="Kim S."/>
            <person name="Choi T."/>
            <person name="Kim D."/>
            <person name="Ryu S."/>
            <person name="Kim W."/>
        </authorList>
    </citation>
    <scope>NUCLEOTIDE SEQUENCE [LARGE SCALE GENOMIC DNA]</scope>
    <source>
        <tissue evidence="2">Muscle</tissue>
    </source>
</reference>
<organism evidence="2 3">
    <name type="scientific">Portunus trituberculatus</name>
    <name type="common">Swimming crab</name>
    <name type="synonym">Neptunus trituberculatus</name>
    <dbReference type="NCBI Taxonomy" id="210409"/>
    <lineage>
        <taxon>Eukaryota</taxon>
        <taxon>Metazoa</taxon>
        <taxon>Ecdysozoa</taxon>
        <taxon>Arthropoda</taxon>
        <taxon>Crustacea</taxon>
        <taxon>Multicrustacea</taxon>
        <taxon>Malacostraca</taxon>
        <taxon>Eumalacostraca</taxon>
        <taxon>Eucarida</taxon>
        <taxon>Decapoda</taxon>
        <taxon>Pleocyemata</taxon>
        <taxon>Brachyura</taxon>
        <taxon>Eubrachyura</taxon>
        <taxon>Portunoidea</taxon>
        <taxon>Portunidae</taxon>
        <taxon>Portuninae</taxon>
        <taxon>Portunus</taxon>
    </lineage>
</organism>
<feature type="region of interest" description="Disordered" evidence="1">
    <location>
        <begin position="1"/>
        <end position="23"/>
    </location>
</feature>
<dbReference type="AlphaFoldDB" id="A0A5B7CIJ4"/>
<accession>A0A5B7CIJ4</accession>
<name>A0A5B7CIJ4_PORTR</name>
<evidence type="ECO:0000256" key="1">
    <source>
        <dbReference type="SAM" id="MobiDB-lite"/>
    </source>
</evidence>
<proteinExistence type="predicted"/>
<evidence type="ECO:0000313" key="3">
    <source>
        <dbReference type="Proteomes" id="UP000324222"/>
    </source>
</evidence>
<dbReference type="Proteomes" id="UP000324222">
    <property type="component" value="Unassembled WGS sequence"/>
</dbReference>
<evidence type="ECO:0000313" key="2">
    <source>
        <dbReference type="EMBL" id="MPC09210.1"/>
    </source>
</evidence>
<gene>
    <name evidence="2" type="ORF">E2C01_001813</name>
</gene>
<sequence>MSAVTRFKQSVSHGKGRKPEQPSPAFTWVIPHSELTCTTYICLLSPSALASTLTTLHYALGSPPWPSQIHDLPTLLAASGFNPSQHPAVLSLLEEDRPATTPVIPTQDYPRTHKDSYIFVALTVGSL</sequence>
<keyword evidence="3" id="KW-1185">Reference proteome</keyword>
<protein>
    <submittedName>
        <fullName evidence="2">Uncharacterized protein</fullName>
    </submittedName>
</protein>
<comment type="caution">
    <text evidence="2">The sequence shown here is derived from an EMBL/GenBank/DDBJ whole genome shotgun (WGS) entry which is preliminary data.</text>
</comment>